<evidence type="ECO:0000313" key="1">
    <source>
        <dbReference type="EMBL" id="MEU6826960.1"/>
    </source>
</evidence>
<name>A0ABV3C1S5_9ACTN</name>
<reference evidence="1 2" key="1">
    <citation type="submission" date="2024-06" db="EMBL/GenBank/DDBJ databases">
        <title>The Natural Products Discovery Center: Release of the First 8490 Sequenced Strains for Exploring Actinobacteria Biosynthetic Diversity.</title>
        <authorList>
            <person name="Kalkreuter E."/>
            <person name="Kautsar S.A."/>
            <person name="Yang D."/>
            <person name="Bader C.D."/>
            <person name="Teijaro C.N."/>
            <person name="Fluegel L."/>
            <person name="Davis C.M."/>
            <person name="Simpson J.R."/>
            <person name="Lauterbach L."/>
            <person name="Steele A.D."/>
            <person name="Gui C."/>
            <person name="Meng S."/>
            <person name="Li G."/>
            <person name="Viehrig K."/>
            <person name="Ye F."/>
            <person name="Su P."/>
            <person name="Kiefer A.F."/>
            <person name="Nichols A."/>
            <person name="Cepeda A.J."/>
            <person name="Yan W."/>
            <person name="Fan B."/>
            <person name="Jiang Y."/>
            <person name="Adhikari A."/>
            <person name="Zheng C.-J."/>
            <person name="Schuster L."/>
            <person name="Cowan T.M."/>
            <person name="Smanski M.J."/>
            <person name="Chevrette M.G."/>
            <person name="De Carvalho L.P.S."/>
            <person name="Shen B."/>
        </authorList>
    </citation>
    <scope>NUCLEOTIDE SEQUENCE [LARGE SCALE GENOMIC DNA]</scope>
    <source>
        <strain evidence="1 2">NPDC046838</strain>
    </source>
</reference>
<accession>A0ABV3C1S5</accession>
<dbReference type="Proteomes" id="UP001551176">
    <property type="component" value="Unassembled WGS sequence"/>
</dbReference>
<organism evidence="1 2">
    <name type="scientific">Streptomyces atriruber</name>
    <dbReference type="NCBI Taxonomy" id="545121"/>
    <lineage>
        <taxon>Bacteria</taxon>
        <taxon>Bacillati</taxon>
        <taxon>Actinomycetota</taxon>
        <taxon>Actinomycetes</taxon>
        <taxon>Kitasatosporales</taxon>
        <taxon>Streptomycetaceae</taxon>
        <taxon>Streptomyces</taxon>
    </lineage>
</organism>
<sequence>MSYPTLFTTPGVRQFAEDVDTERQAQLAKWGDQHHPDGTGYDGSNMHADFWRQRCQDAFADGEGTWGHVLLEEVFEAIAEQDPATLRAELIQVAAVCAAWIADLDSRGA</sequence>
<comment type="caution">
    <text evidence="1">The sequence shown here is derived from an EMBL/GenBank/DDBJ whole genome shotgun (WGS) entry which is preliminary data.</text>
</comment>
<protein>
    <submittedName>
        <fullName evidence="1">Uncharacterized protein</fullName>
    </submittedName>
</protein>
<dbReference type="EMBL" id="JBEYXV010000037">
    <property type="protein sequence ID" value="MEU6826960.1"/>
    <property type="molecule type" value="Genomic_DNA"/>
</dbReference>
<keyword evidence="2" id="KW-1185">Reference proteome</keyword>
<dbReference type="RefSeq" id="WP_359358786.1">
    <property type="nucleotide sequence ID" value="NZ_JBEYXV010000037.1"/>
</dbReference>
<proteinExistence type="predicted"/>
<gene>
    <name evidence="1" type="ORF">ABZ921_40675</name>
</gene>
<evidence type="ECO:0000313" key="2">
    <source>
        <dbReference type="Proteomes" id="UP001551176"/>
    </source>
</evidence>